<dbReference type="FunFam" id="3.40.50.10380:FF:000003">
    <property type="entry name" value="NADP-dependent malic enzyme"/>
    <property type="match status" value="1"/>
</dbReference>
<gene>
    <name evidence="4" type="ORF">S01H4_29557</name>
</gene>
<dbReference type="InterPro" id="IPR037062">
    <property type="entry name" value="Malic_N_dom_sf"/>
</dbReference>
<dbReference type="GO" id="GO:0016616">
    <property type="term" value="F:oxidoreductase activity, acting on the CH-OH group of donors, NAD or NADP as acceptor"/>
    <property type="evidence" value="ECO:0007669"/>
    <property type="project" value="InterPro"/>
</dbReference>
<dbReference type="PANTHER" id="PTHR43237:SF4">
    <property type="entry name" value="NADP-DEPENDENT MALIC ENZYME"/>
    <property type="match status" value="1"/>
</dbReference>
<comment type="pathway">
    <text evidence="2">Amino-acid biosynthesis.</text>
</comment>
<dbReference type="InterPro" id="IPR045865">
    <property type="entry name" value="ACT-like_dom_sf"/>
</dbReference>
<dbReference type="PANTHER" id="PTHR43237">
    <property type="entry name" value="NADP-DEPENDENT MALIC ENZYME"/>
    <property type="match status" value="1"/>
</dbReference>
<organism evidence="4">
    <name type="scientific">marine sediment metagenome</name>
    <dbReference type="NCBI Taxonomy" id="412755"/>
    <lineage>
        <taxon>unclassified sequences</taxon>
        <taxon>metagenomes</taxon>
        <taxon>ecological metagenomes</taxon>
    </lineage>
</organism>
<dbReference type="Pfam" id="PF00390">
    <property type="entry name" value="malic"/>
    <property type="match status" value="1"/>
</dbReference>
<comment type="caution">
    <text evidence="4">The sequence shown here is derived from an EMBL/GenBank/DDBJ whole genome shotgun (WGS) entry which is preliminary data.</text>
</comment>
<feature type="domain" description="ACT" evidence="3">
    <location>
        <begin position="10"/>
        <end position="84"/>
    </location>
</feature>
<proteinExistence type="predicted"/>
<dbReference type="Gene3D" id="3.40.50.10380">
    <property type="entry name" value="Malic enzyme, N-terminal domain"/>
    <property type="match status" value="1"/>
</dbReference>
<dbReference type="SUPFAM" id="SSF53223">
    <property type="entry name" value="Aminoacid dehydrogenase-like, N-terminal domain"/>
    <property type="match status" value="1"/>
</dbReference>
<dbReference type="InterPro" id="IPR012301">
    <property type="entry name" value="Malic_N_dom"/>
</dbReference>
<keyword evidence="1" id="KW-0560">Oxidoreductase</keyword>
<evidence type="ECO:0000256" key="1">
    <source>
        <dbReference type="ARBA" id="ARBA00023002"/>
    </source>
</evidence>
<accession>X1CA06</accession>
<name>X1CA06_9ZZZZ</name>
<dbReference type="InterPro" id="IPR036291">
    <property type="entry name" value="NAD(P)-bd_dom_sf"/>
</dbReference>
<evidence type="ECO:0000259" key="3">
    <source>
        <dbReference type="PROSITE" id="PS51671"/>
    </source>
</evidence>
<dbReference type="PROSITE" id="PS00331">
    <property type="entry name" value="MALIC_ENZYMES"/>
    <property type="match status" value="1"/>
</dbReference>
<dbReference type="SUPFAM" id="SSF51735">
    <property type="entry name" value="NAD(P)-binding Rossmann-fold domains"/>
    <property type="match status" value="1"/>
</dbReference>
<sequence length="287" mass="30843">MHTNISNSVIVRLKFPNQSGMLSEVIACISELGGQIGAIDIIRVEHGAVIRDINISTSGPDHAQDISSALEKLPDVQVVNISDRTFLIHLGGKIEVKSKAPINNRDELSMAYTPGVARVCEAIHQDPSKAHNLTIKRNTVAIITDGTAVLGLGDIGPLAAMPVMEGKAMLLKDFADINGFPICLDTKDTEEIIKTSKYIAPAFGAINLEDISAPRCFEIEKRLKAELDIPVFHDDQHGTAIVLTAAFINALKLFPKDLNKLKVVVNGVGAAGTACTMMLLNYGVKNL</sequence>
<protein>
    <recommendedName>
        <fullName evidence="3">ACT domain-containing protein</fullName>
    </recommendedName>
</protein>
<dbReference type="InterPro" id="IPR046346">
    <property type="entry name" value="Aminoacid_DH-like_N_sf"/>
</dbReference>
<feature type="non-terminal residue" evidence="4">
    <location>
        <position position="287"/>
    </location>
</feature>
<dbReference type="InterPro" id="IPR002912">
    <property type="entry name" value="ACT_dom"/>
</dbReference>
<dbReference type="Gene3D" id="3.40.50.720">
    <property type="entry name" value="NAD(P)-binding Rossmann-like Domain"/>
    <property type="match status" value="1"/>
</dbReference>
<dbReference type="AlphaFoldDB" id="X1CA06"/>
<dbReference type="SMART" id="SM01274">
    <property type="entry name" value="malic"/>
    <property type="match status" value="1"/>
</dbReference>
<evidence type="ECO:0000256" key="2">
    <source>
        <dbReference type="ARBA" id="ARBA00029440"/>
    </source>
</evidence>
<dbReference type="GO" id="GO:0004470">
    <property type="term" value="F:malic enzyme activity"/>
    <property type="evidence" value="ECO:0007669"/>
    <property type="project" value="InterPro"/>
</dbReference>
<evidence type="ECO:0000313" key="4">
    <source>
        <dbReference type="EMBL" id="GAG81191.1"/>
    </source>
</evidence>
<dbReference type="InterPro" id="IPR015884">
    <property type="entry name" value="Malic_enzyme_CS"/>
</dbReference>
<dbReference type="SUPFAM" id="SSF55021">
    <property type="entry name" value="ACT-like"/>
    <property type="match status" value="1"/>
</dbReference>
<dbReference type="EMBL" id="BART01015182">
    <property type="protein sequence ID" value="GAG81191.1"/>
    <property type="molecule type" value="Genomic_DNA"/>
</dbReference>
<dbReference type="PROSITE" id="PS51671">
    <property type="entry name" value="ACT"/>
    <property type="match status" value="1"/>
</dbReference>
<dbReference type="InterPro" id="IPR051674">
    <property type="entry name" value="Malate_Decarboxylase"/>
</dbReference>
<dbReference type="Gene3D" id="3.30.70.260">
    <property type="match status" value="1"/>
</dbReference>
<reference evidence="4" key="1">
    <citation type="journal article" date="2014" name="Front. Microbiol.">
        <title>High frequency of phylogenetically diverse reductive dehalogenase-homologous genes in deep subseafloor sedimentary metagenomes.</title>
        <authorList>
            <person name="Kawai M."/>
            <person name="Futagami T."/>
            <person name="Toyoda A."/>
            <person name="Takaki Y."/>
            <person name="Nishi S."/>
            <person name="Hori S."/>
            <person name="Arai W."/>
            <person name="Tsubouchi T."/>
            <person name="Morono Y."/>
            <person name="Uchiyama I."/>
            <person name="Ito T."/>
            <person name="Fujiyama A."/>
            <person name="Inagaki F."/>
            <person name="Takami H."/>
        </authorList>
    </citation>
    <scope>NUCLEOTIDE SEQUENCE</scope>
    <source>
        <strain evidence="4">Expedition CK06-06</strain>
    </source>
</reference>